<organism evidence="2 3">
    <name type="scientific">Mycena rosella</name>
    <name type="common">Pink bonnet</name>
    <name type="synonym">Agaricus rosellus</name>
    <dbReference type="NCBI Taxonomy" id="1033263"/>
    <lineage>
        <taxon>Eukaryota</taxon>
        <taxon>Fungi</taxon>
        <taxon>Dikarya</taxon>
        <taxon>Basidiomycota</taxon>
        <taxon>Agaricomycotina</taxon>
        <taxon>Agaricomycetes</taxon>
        <taxon>Agaricomycetidae</taxon>
        <taxon>Agaricales</taxon>
        <taxon>Marasmiineae</taxon>
        <taxon>Mycenaceae</taxon>
        <taxon>Mycena</taxon>
    </lineage>
</organism>
<feature type="transmembrane region" description="Helical" evidence="1">
    <location>
        <begin position="15"/>
        <end position="33"/>
    </location>
</feature>
<protein>
    <submittedName>
        <fullName evidence="2">Uncharacterized protein</fullName>
    </submittedName>
</protein>
<evidence type="ECO:0000313" key="2">
    <source>
        <dbReference type="EMBL" id="KAJ7675278.1"/>
    </source>
</evidence>
<keyword evidence="1" id="KW-1133">Transmembrane helix</keyword>
<proteinExistence type="predicted"/>
<keyword evidence="1" id="KW-0812">Transmembrane</keyword>
<accession>A0AAD7GA81</accession>
<dbReference type="EMBL" id="JARKIE010000150">
    <property type="protein sequence ID" value="KAJ7675278.1"/>
    <property type="molecule type" value="Genomic_DNA"/>
</dbReference>
<dbReference type="AlphaFoldDB" id="A0AAD7GA81"/>
<gene>
    <name evidence="2" type="ORF">B0H17DRAFT_1081334</name>
</gene>
<dbReference type="Proteomes" id="UP001221757">
    <property type="component" value="Unassembled WGS sequence"/>
</dbReference>
<name>A0AAD7GA81_MYCRO</name>
<comment type="caution">
    <text evidence="2">The sequence shown here is derived from an EMBL/GenBank/DDBJ whole genome shotgun (WGS) entry which is preliminary data.</text>
</comment>
<reference evidence="2" key="1">
    <citation type="submission" date="2023-03" db="EMBL/GenBank/DDBJ databases">
        <title>Massive genome expansion in bonnet fungi (Mycena s.s.) driven by repeated elements and novel gene families across ecological guilds.</title>
        <authorList>
            <consortium name="Lawrence Berkeley National Laboratory"/>
            <person name="Harder C.B."/>
            <person name="Miyauchi S."/>
            <person name="Viragh M."/>
            <person name="Kuo A."/>
            <person name="Thoen E."/>
            <person name="Andreopoulos B."/>
            <person name="Lu D."/>
            <person name="Skrede I."/>
            <person name="Drula E."/>
            <person name="Henrissat B."/>
            <person name="Morin E."/>
            <person name="Kohler A."/>
            <person name="Barry K."/>
            <person name="LaButti K."/>
            <person name="Morin E."/>
            <person name="Salamov A."/>
            <person name="Lipzen A."/>
            <person name="Mereny Z."/>
            <person name="Hegedus B."/>
            <person name="Baldrian P."/>
            <person name="Stursova M."/>
            <person name="Weitz H."/>
            <person name="Taylor A."/>
            <person name="Grigoriev I.V."/>
            <person name="Nagy L.G."/>
            <person name="Martin F."/>
            <person name="Kauserud H."/>
        </authorList>
    </citation>
    <scope>NUCLEOTIDE SEQUENCE</scope>
    <source>
        <strain evidence="2">CBHHK067</strain>
    </source>
</reference>
<keyword evidence="1" id="KW-0472">Membrane</keyword>
<evidence type="ECO:0000256" key="1">
    <source>
        <dbReference type="SAM" id="Phobius"/>
    </source>
</evidence>
<evidence type="ECO:0000313" key="3">
    <source>
        <dbReference type="Proteomes" id="UP001221757"/>
    </source>
</evidence>
<keyword evidence="3" id="KW-1185">Reference proteome</keyword>
<sequence length="64" mass="7081">MSSGRDPRDLWQSPTRLYCALPAVILGTLINILDAVSTGIRVFPTEDGVFHSLQLQAFSHRKSP</sequence>